<comment type="caution">
    <text evidence="1">The sequence shown here is derived from an EMBL/GenBank/DDBJ whole genome shotgun (WGS) entry which is preliminary data.</text>
</comment>
<proteinExistence type="predicted"/>
<name>A0A9Q1MJW9_9SOLA</name>
<evidence type="ECO:0000313" key="1">
    <source>
        <dbReference type="EMBL" id="KAJ8559968.1"/>
    </source>
</evidence>
<protein>
    <submittedName>
        <fullName evidence="1">Uncharacterized protein</fullName>
    </submittedName>
</protein>
<keyword evidence="2" id="KW-1185">Reference proteome</keyword>
<sequence>MDIISKRKKSKAGLKSKTVPHWSNYGDICSLSLPPPPLQLLISDPPRHDGDFVISAASRESIHIDLDGSV</sequence>
<accession>A0A9Q1MJW9</accession>
<evidence type="ECO:0000313" key="2">
    <source>
        <dbReference type="Proteomes" id="UP001152561"/>
    </source>
</evidence>
<dbReference type="AlphaFoldDB" id="A0A9Q1MJW9"/>
<gene>
    <name evidence="1" type="ORF">K7X08_004026</name>
</gene>
<dbReference type="EMBL" id="JAJAGQ010000006">
    <property type="protein sequence ID" value="KAJ8559968.1"/>
    <property type="molecule type" value="Genomic_DNA"/>
</dbReference>
<reference evidence="2" key="1">
    <citation type="journal article" date="2023" name="Proc. Natl. Acad. Sci. U.S.A.">
        <title>Genomic and structural basis for evolution of tropane alkaloid biosynthesis.</title>
        <authorList>
            <person name="Wanga Y.-J."/>
            <person name="Taina T."/>
            <person name="Yua J.-Y."/>
            <person name="Lia J."/>
            <person name="Xua B."/>
            <person name="Chenc J."/>
            <person name="D'Auriad J.C."/>
            <person name="Huanga J.-P."/>
            <person name="Huanga S.-X."/>
        </authorList>
    </citation>
    <scope>NUCLEOTIDE SEQUENCE [LARGE SCALE GENOMIC DNA]</scope>
    <source>
        <strain evidence="2">cv. KIB-2019</strain>
    </source>
</reference>
<dbReference type="Proteomes" id="UP001152561">
    <property type="component" value="Unassembled WGS sequence"/>
</dbReference>
<organism evidence="1 2">
    <name type="scientific">Anisodus acutangulus</name>
    <dbReference type="NCBI Taxonomy" id="402998"/>
    <lineage>
        <taxon>Eukaryota</taxon>
        <taxon>Viridiplantae</taxon>
        <taxon>Streptophyta</taxon>
        <taxon>Embryophyta</taxon>
        <taxon>Tracheophyta</taxon>
        <taxon>Spermatophyta</taxon>
        <taxon>Magnoliopsida</taxon>
        <taxon>eudicotyledons</taxon>
        <taxon>Gunneridae</taxon>
        <taxon>Pentapetalae</taxon>
        <taxon>asterids</taxon>
        <taxon>lamiids</taxon>
        <taxon>Solanales</taxon>
        <taxon>Solanaceae</taxon>
        <taxon>Solanoideae</taxon>
        <taxon>Hyoscyameae</taxon>
        <taxon>Anisodus</taxon>
    </lineage>
</organism>